<evidence type="ECO:0000313" key="3">
    <source>
        <dbReference type="Proteomes" id="UP000054560"/>
    </source>
</evidence>
<sequence length="86" mass="9271">MSISSLASIEHIVLGASFVKGQNRLVGQVMGCLIALVVNMTVYDNPYALLFLWAVVSYAAVYMFDFAALPAAQLYLGSGFLSCAMR</sequence>
<dbReference type="Proteomes" id="UP000054560">
    <property type="component" value="Unassembled WGS sequence"/>
</dbReference>
<keyword evidence="1" id="KW-1133">Transmembrane helix</keyword>
<protein>
    <submittedName>
        <fullName evidence="2">Uncharacterized protein</fullName>
    </submittedName>
</protein>
<dbReference type="RefSeq" id="XP_014145214.1">
    <property type="nucleotide sequence ID" value="XM_014289739.1"/>
</dbReference>
<evidence type="ECO:0000313" key="2">
    <source>
        <dbReference type="EMBL" id="KNC71312.1"/>
    </source>
</evidence>
<dbReference type="EMBL" id="KQ249063">
    <property type="protein sequence ID" value="KNC71312.1"/>
    <property type="molecule type" value="Genomic_DNA"/>
</dbReference>
<name>A0A0L0F3P4_9EUKA</name>
<feature type="transmembrane region" description="Helical" evidence="1">
    <location>
        <begin position="25"/>
        <end position="43"/>
    </location>
</feature>
<feature type="transmembrane region" description="Helical" evidence="1">
    <location>
        <begin position="49"/>
        <end position="76"/>
    </location>
</feature>
<proteinExistence type="predicted"/>
<keyword evidence="3" id="KW-1185">Reference proteome</keyword>
<dbReference type="GeneID" id="25916654"/>
<dbReference type="AlphaFoldDB" id="A0A0L0F3P4"/>
<gene>
    <name evidence="2" type="ORF">SARC_16150</name>
</gene>
<keyword evidence="1" id="KW-0812">Transmembrane</keyword>
<organism evidence="2 3">
    <name type="scientific">Sphaeroforma arctica JP610</name>
    <dbReference type="NCBI Taxonomy" id="667725"/>
    <lineage>
        <taxon>Eukaryota</taxon>
        <taxon>Ichthyosporea</taxon>
        <taxon>Ichthyophonida</taxon>
        <taxon>Sphaeroforma</taxon>
    </lineage>
</organism>
<feature type="non-terminal residue" evidence="2">
    <location>
        <position position="86"/>
    </location>
</feature>
<reference evidence="2 3" key="1">
    <citation type="submission" date="2011-02" db="EMBL/GenBank/DDBJ databases">
        <title>The Genome Sequence of Sphaeroforma arctica JP610.</title>
        <authorList>
            <consortium name="The Broad Institute Genome Sequencing Platform"/>
            <person name="Russ C."/>
            <person name="Cuomo C."/>
            <person name="Young S.K."/>
            <person name="Zeng Q."/>
            <person name="Gargeya S."/>
            <person name="Alvarado L."/>
            <person name="Berlin A."/>
            <person name="Chapman S.B."/>
            <person name="Chen Z."/>
            <person name="Freedman E."/>
            <person name="Gellesch M."/>
            <person name="Goldberg J."/>
            <person name="Griggs A."/>
            <person name="Gujja S."/>
            <person name="Heilman E."/>
            <person name="Heiman D."/>
            <person name="Howarth C."/>
            <person name="Mehta T."/>
            <person name="Neiman D."/>
            <person name="Pearson M."/>
            <person name="Roberts A."/>
            <person name="Saif S."/>
            <person name="Shea T."/>
            <person name="Shenoy N."/>
            <person name="Sisk P."/>
            <person name="Stolte C."/>
            <person name="Sykes S."/>
            <person name="White J."/>
            <person name="Yandava C."/>
            <person name="Burger G."/>
            <person name="Gray M.W."/>
            <person name="Holland P.W.H."/>
            <person name="King N."/>
            <person name="Lang F.B.F."/>
            <person name="Roger A.J."/>
            <person name="Ruiz-Trillo I."/>
            <person name="Haas B."/>
            <person name="Nusbaum C."/>
            <person name="Birren B."/>
        </authorList>
    </citation>
    <scope>NUCLEOTIDE SEQUENCE [LARGE SCALE GENOMIC DNA]</scope>
    <source>
        <strain evidence="2 3">JP610</strain>
    </source>
</reference>
<keyword evidence="1" id="KW-0472">Membrane</keyword>
<accession>A0A0L0F3P4</accession>
<evidence type="ECO:0000256" key="1">
    <source>
        <dbReference type="SAM" id="Phobius"/>
    </source>
</evidence>